<sequence>MLPILLLFLNSISLHDPPSQDKQLQPNEAVVVKVKANEAHNRTSVQLQKGQLYEITATGQWKDGTCAATDAAGFKASDCNSPQAGVDLGLSSMEALKRDKSSNWLCLTGSIYNQTSNSFENILPDQQFSIGRSAKIKPAVNGKLVLFANDIVSGYGNNTGQLTVTIKRIQ</sequence>
<comment type="caution">
    <text evidence="1">The sequence shown here is derived from an EMBL/GenBank/DDBJ whole genome shotgun (WGS) entry which is preliminary data.</text>
</comment>
<accession>A0ABS9KNI3</accession>
<proteinExistence type="predicted"/>
<dbReference type="RefSeq" id="WP_237869752.1">
    <property type="nucleotide sequence ID" value="NZ_JAKLTR010000003.1"/>
</dbReference>
<dbReference type="Gene3D" id="2.60.120.430">
    <property type="entry name" value="Galactose-binding lectin"/>
    <property type="match status" value="1"/>
</dbReference>
<evidence type="ECO:0000313" key="2">
    <source>
        <dbReference type="Proteomes" id="UP001165367"/>
    </source>
</evidence>
<gene>
    <name evidence="1" type="ORF">LZZ85_06245</name>
</gene>
<protein>
    <submittedName>
        <fullName evidence="1">Uncharacterized protein</fullName>
    </submittedName>
</protein>
<dbReference type="Proteomes" id="UP001165367">
    <property type="component" value="Unassembled WGS sequence"/>
</dbReference>
<reference evidence="1" key="1">
    <citation type="submission" date="2022-01" db="EMBL/GenBank/DDBJ databases">
        <authorList>
            <person name="Jo J.-H."/>
            <person name="Im W.-T."/>
        </authorList>
    </citation>
    <scope>NUCLEOTIDE SEQUENCE</scope>
    <source>
        <strain evidence="1">NA20</strain>
    </source>
</reference>
<keyword evidence="2" id="KW-1185">Reference proteome</keyword>
<organism evidence="1 2">
    <name type="scientific">Terrimonas ginsenosidimutans</name>
    <dbReference type="NCBI Taxonomy" id="2908004"/>
    <lineage>
        <taxon>Bacteria</taxon>
        <taxon>Pseudomonadati</taxon>
        <taxon>Bacteroidota</taxon>
        <taxon>Chitinophagia</taxon>
        <taxon>Chitinophagales</taxon>
        <taxon>Chitinophagaceae</taxon>
        <taxon>Terrimonas</taxon>
    </lineage>
</organism>
<name>A0ABS9KNI3_9BACT</name>
<dbReference type="EMBL" id="JAKLTR010000003">
    <property type="protein sequence ID" value="MCG2613871.1"/>
    <property type="molecule type" value="Genomic_DNA"/>
</dbReference>
<evidence type="ECO:0000313" key="1">
    <source>
        <dbReference type="EMBL" id="MCG2613871.1"/>
    </source>
</evidence>